<feature type="region of interest" description="Disordered" evidence="1">
    <location>
        <begin position="1"/>
        <end position="54"/>
    </location>
</feature>
<evidence type="ECO:0000313" key="3">
    <source>
        <dbReference type="Proteomes" id="UP001221757"/>
    </source>
</evidence>
<gene>
    <name evidence="2" type="ORF">B0H17DRAFT_1334870</name>
</gene>
<dbReference type="Proteomes" id="UP001221757">
    <property type="component" value="Unassembled WGS sequence"/>
</dbReference>
<reference evidence="2" key="1">
    <citation type="submission" date="2023-03" db="EMBL/GenBank/DDBJ databases">
        <title>Massive genome expansion in bonnet fungi (Mycena s.s.) driven by repeated elements and novel gene families across ecological guilds.</title>
        <authorList>
            <consortium name="Lawrence Berkeley National Laboratory"/>
            <person name="Harder C.B."/>
            <person name="Miyauchi S."/>
            <person name="Viragh M."/>
            <person name="Kuo A."/>
            <person name="Thoen E."/>
            <person name="Andreopoulos B."/>
            <person name="Lu D."/>
            <person name="Skrede I."/>
            <person name="Drula E."/>
            <person name="Henrissat B."/>
            <person name="Morin E."/>
            <person name="Kohler A."/>
            <person name="Barry K."/>
            <person name="LaButti K."/>
            <person name="Morin E."/>
            <person name="Salamov A."/>
            <person name="Lipzen A."/>
            <person name="Mereny Z."/>
            <person name="Hegedus B."/>
            <person name="Baldrian P."/>
            <person name="Stursova M."/>
            <person name="Weitz H."/>
            <person name="Taylor A."/>
            <person name="Grigoriev I.V."/>
            <person name="Nagy L.G."/>
            <person name="Martin F."/>
            <person name="Kauserud H."/>
        </authorList>
    </citation>
    <scope>NUCLEOTIDE SEQUENCE</scope>
    <source>
        <strain evidence="2">CBHHK067</strain>
    </source>
</reference>
<sequence>MCREEGRGSGSPDTSSPRHPSTGTCPTSWRRRRRRRAPHPTTTTDSRRDHGAKTKMCGRRGRLAVARCGTWSIRLSHAGLRADALRRGKRWLSSFRIGVDFGCQG</sequence>
<name>A0AAD7D5F1_MYCRO</name>
<proteinExistence type="predicted"/>
<evidence type="ECO:0000256" key="1">
    <source>
        <dbReference type="SAM" id="MobiDB-lite"/>
    </source>
</evidence>
<dbReference type="AlphaFoldDB" id="A0AAD7D5F1"/>
<evidence type="ECO:0000313" key="2">
    <source>
        <dbReference type="EMBL" id="KAJ7674428.1"/>
    </source>
</evidence>
<feature type="compositionally biased region" description="Polar residues" evidence="1">
    <location>
        <begin position="11"/>
        <end position="27"/>
    </location>
</feature>
<dbReference type="EMBL" id="JARKIE010000154">
    <property type="protein sequence ID" value="KAJ7674428.1"/>
    <property type="molecule type" value="Genomic_DNA"/>
</dbReference>
<accession>A0AAD7D5F1</accession>
<comment type="caution">
    <text evidence="2">The sequence shown here is derived from an EMBL/GenBank/DDBJ whole genome shotgun (WGS) entry which is preliminary data.</text>
</comment>
<protein>
    <submittedName>
        <fullName evidence="2">Uncharacterized protein</fullName>
    </submittedName>
</protein>
<keyword evidence="3" id="KW-1185">Reference proteome</keyword>
<organism evidence="2 3">
    <name type="scientific">Mycena rosella</name>
    <name type="common">Pink bonnet</name>
    <name type="synonym">Agaricus rosellus</name>
    <dbReference type="NCBI Taxonomy" id="1033263"/>
    <lineage>
        <taxon>Eukaryota</taxon>
        <taxon>Fungi</taxon>
        <taxon>Dikarya</taxon>
        <taxon>Basidiomycota</taxon>
        <taxon>Agaricomycotina</taxon>
        <taxon>Agaricomycetes</taxon>
        <taxon>Agaricomycetidae</taxon>
        <taxon>Agaricales</taxon>
        <taxon>Marasmiineae</taxon>
        <taxon>Mycenaceae</taxon>
        <taxon>Mycena</taxon>
    </lineage>
</organism>
<feature type="compositionally biased region" description="Basic residues" evidence="1">
    <location>
        <begin position="29"/>
        <end position="38"/>
    </location>
</feature>